<reference evidence="3" key="1">
    <citation type="submission" date="2020-06" db="EMBL/GenBank/DDBJ databases">
        <title>Draft genome of Bugula neritina, a colonial animal packing powerful symbionts and potential medicines.</title>
        <authorList>
            <person name="Rayko M."/>
        </authorList>
    </citation>
    <scope>NUCLEOTIDE SEQUENCE [LARGE SCALE GENOMIC DNA]</scope>
    <source>
        <strain evidence="3">Kwan_BN1</strain>
    </source>
</reference>
<evidence type="ECO:0008006" key="5">
    <source>
        <dbReference type="Google" id="ProtNLM"/>
    </source>
</evidence>
<organism evidence="3 4">
    <name type="scientific">Bugula neritina</name>
    <name type="common">Brown bryozoan</name>
    <name type="synonym">Sertularia neritina</name>
    <dbReference type="NCBI Taxonomy" id="10212"/>
    <lineage>
        <taxon>Eukaryota</taxon>
        <taxon>Metazoa</taxon>
        <taxon>Spiralia</taxon>
        <taxon>Lophotrochozoa</taxon>
        <taxon>Bryozoa</taxon>
        <taxon>Gymnolaemata</taxon>
        <taxon>Cheilostomatida</taxon>
        <taxon>Flustrina</taxon>
        <taxon>Buguloidea</taxon>
        <taxon>Bugulidae</taxon>
        <taxon>Bugula</taxon>
    </lineage>
</organism>
<keyword evidence="4" id="KW-1185">Reference proteome</keyword>
<gene>
    <name evidence="3" type="ORF">EB796_021553</name>
</gene>
<keyword evidence="1" id="KW-0812">Transmembrane</keyword>
<sequence>MVDRHLHCLASWLTILLQTHSVYGYYCDNDRCDFDEYCCGHNICCTSYNVWQMWYFWLGLVIFLILLAGCFSFWRYRYQQALVVQMCLTQATTPLCLPHRSTFLTCHLCAHWVRIIFSFKYSMVFYCLNMLLLLLAWLTFGCCLTTFFYFKLVLE</sequence>
<dbReference type="AlphaFoldDB" id="A0A7J7J383"/>
<evidence type="ECO:0000313" key="4">
    <source>
        <dbReference type="Proteomes" id="UP000593567"/>
    </source>
</evidence>
<feature type="transmembrane region" description="Helical" evidence="1">
    <location>
        <begin position="54"/>
        <end position="76"/>
    </location>
</feature>
<evidence type="ECO:0000313" key="3">
    <source>
        <dbReference type="EMBL" id="KAF6020111.1"/>
    </source>
</evidence>
<dbReference type="EMBL" id="VXIV02003192">
    <property type="protein sequence ID" value="KAF6020111.1"/>
    <property type="molecule type" value="Genomic_DNA"/>
</dbReference>
<keyword evidence="1" id="KW-1133">Transmembrane helix</keyword>
<keyword evidence="2" id="KW-0732">Signal</keyword>
<keyword evidence="1" id="KW-0472">Membrane</keyword>
<comment type="caution">
    <text evidence="3">The sequence shown here is derived from an EMBL/GenBank/DDBJ whole genome shotgun (WGS) entry which is preliminary data.</text>
</comment>
<feature type="signal peptide" evidence="2">
    <location>
        <begin position="1"/>
        <end position="24"/>
    </location>
</feature>
<feature type="transmembrane region" description="Helical" evidence="1">
    <location>
        <begin position="124"/>
        <end position="150"/>
    </location>
</feature>
<dbReference type="Proteomes" id="UP000593567">
    <property type="component" value="Unassembled WGS sequence"/>
</dbReference>
<feature type="chain" id="PRO_5029507572" description="Vesicular, overexpressed in cancer, prosurvival protein 1" evidence="2">
    <location>
        <begin position="25"/>
        <end position="155"/>
    </location>
</feature>
<name>A0A7J7J383_BUGNE</name>
<accession>A0A7J7J383</accession>
<proteinExistence type="predicted"/>
<evidence type="ECO:0000256" key="1">
    <source>
        <dbReference type="SAM" id="Phobius"/>
    </source>
</evidence>
<dbReference type="OrthoDB" id="10070083at2759"/>
<evidence type="ECO:0000256" key="2">
    <source>
        <dbReference type="SAM" id="SignalP"/>
    </source>
</evidence>
<protein>
    <recommendedName>
        <fullName evidence="5">Vesicular, overexpressed in cancer, prosurvival protein 1</fullName>
    </recommendedName>
</protein>